<sequence length="137" mass="15673">MLRYGAKEARTCMNNVFADKDSAKSLISAALERVNNPLTRDKSSAQLAFEKKFLNLFYRFLFDCKLFYIRKPNQALSKILDNATREQGAGIYIPCVFSRCDVAPNRISREKVQGSLPRHLATISRELRQNAQIEMPL</sequence>
<evidence type="ECO:0000313" key="1">
    <source>
        <dbReference type="EMBL" id="KJD42932.1"/>
    </source>
</evidence>
<dbReference type="EMBL" id="JTHP01000075">
    <property type="protein sequence ID" value="KJD42932.1"/>
    <property type="molecule type" value="Genomic_DNA"/>
</dbReference>
<evidence type="ECO:0000313" key="2">
    <source>
        <dbReference type="Proteomes" id="UP000032534"/>
    </source>
</evidence>
<dbReference type="AlphaFoldDB" id="A0A0D7WYV4"/>
<keyword evidence="2" id="KW-1185">Reference proteome</keyword>
<accession>A0A0D7WYV4</accession>
<organism evidence="1 2">
    <name type="scientific">Paenibacillus terrae</name>
    <dbReference type="NCBI Taxonomy" id="159743"/>
    <lineage>
        <taxon>Bacteria</taxon>
        <taxon>Bacillati</taxon>
        <taxon>Bacillota</taxon>
        <taxon>Bacilli</taxon>
        <taxon>Bacillales</taxon>
        <taxon>Paenibacillaceae</taxon>
        <taxon>Paenibacillus</taxon>
    </lineage>
</organism>
<reference evidence="1 2" key="1">
    <citation type="submission" date="2014-11" db="EMBL/GenBank/DDBJ databases">
        <title>Draft Genome Sequences of Paenibacillus polymyxa NRRL B-30509 and Paenibacillus terrae NRRL B-30644, Strains from a Poultry Environment that Produce Tridecaptin A and Paenicidins.</title>
        <authorList>
            <person name="van Belkum M.J."/>
            <person name="Lohans C.T."/>
            <person name="Vederas J.C."/>
        </authorList>
    </citation>
    <scope>NUCLEOTIDE SEQUENCE [LARGE SCALE GENOMIC DNA]</scope>
    <source>
        <strain evidence="1 2">NRRL B-30644</strain>
    </source>
</reference>
<comment type="caution">
    <text evidence="1">The sequence shown here is derived from an EMBL/GenBank/DDBJ whole genome shotgun (WGS) entry which is preliminary data.</text>
</comment>
<name>A0A0D7WYV4_9BACL</name>
<gene>
    <name evidence="1" type="ORF">QD47_25465</name>
</gene>
<dbReference type="Proteomes" id="UP000032534">
    <property type="component" value="Unassembled WGS sequence"/>
</dbReference>
<proteinExistence type="predicted"/>
<protein>
    <submittedName>
        <fullName evidence="1">Uncharacterized protein</fullName>
    </submittedName>
</protein>
<dbReference type="PATRIC" id="fig|159743.3.peg.5645"/>